<dbReference type="EMBL" id="CVRR01000033">
    <property type="protein sequence ID" value="CRL40528.1"/>
    <property type="molecule type" value="Genomic_DNA"/>
</dbReference>
<sequence>MKKFGQIVLVFLLSVGMFTGCGTSYKADESTVFVLKDGKIVSTDVENFDEKTYDKDGLKEYVKNEIDTYNEKNGKGSVSLKKLDTGEKKATLTIAYRTAEDYQKFNDMELYTGSVAEALAAGYSFDGSFASVKNGKIKACESSAFLDDSSCKVVVIRGNTNVKVKGTICYVSTTNTSYVDAQTIAIKEGTSLLAAEKTTEGTESATEAAGTQIEETTGAVSDDDLIDVTEQESEVKFQFDEEDTSTDDATGEFSQVYTYIIYK</sequence>
<protein>
    <recommendedName>
        <fullName evidence="3">Lipoprotein</fullName>
    </recommendedName>
</protein>
<organism evidence="1 2">
    <name type="scientific">Roseburia faecis</name>
    <dbReference type="NCBI Taxonomy" id="301302"/>
    <lineage>
        <taxon>Bacteria</taxon>
        <taxon>Bacillati</taxon>
        <taxon>Bacillota</taxon>
        <taxon>Clostridia</taxon>
        <taxon>Lachnospirales</taxon>
        <taxon>Lachnospiraceae</taxon>
        <taxon>Roseburia</taxon>
    </lineage>
</organism>
<accession>A0A0M6WSW0</accession>
<evidence type="ECO:0000313" key="1">
    <source>
        <dbReference type="EMBL" id="CRL40528.1"/>
    </source>
</evidence>
<dbReference type="AlphaFoldDB" id="A0A0M6WSW0"/>
<evidence type="ECO:0000313" key="2">
    <source>
        <dbReference type="Proteomes" id="UP000049979"/>
    </source>
</evidence>
<dbReference type="OrthoDB" id="1956182at2"/>
<dbReference type="Proteomes" id="UP000049979">
    <property type="component" value="Unassembled WGS sequence"/>
</dbReference>
<keyword evidence="2" id="KW-1185">Reference proteome</keyword>
<dbReference type="RefSeq" id="WP_055068254.1">
    <property type="nucleotide sequence ID" value="NZ_CP173697.1"/>
</dbReference>
<reference evidence="2" key="1">
    <citation type="submission" date="2015-05" db="EMBL/GenBank/DDBJ databases">
        <authorList>
            <consortium name="Pathogen Informatics"/>
        </authorList>
    </citation>
    <scope>NUCLEOTIDE SEQUENCE [LARGE SCALE GENOMIC DNA]</scope>
    <source>
        <strain evidence="2">M72</strain>
    </source>
</reference>
<proteinExistence type="predicted"/>
<dbReference type="PROSITE" id="PS51257">
    <property type="entry name" value="PROKAR_LIPOPROTEIN"/>
    <property type="match status" value="1"/>
</dbReference>
<evidence type="ECO:0008006" key="3">
    <source>
        <dbReference type="Google" id="ProtNLM"/>
    </source>
</evidence>
<gene>
    <name evidence="1" type="ORF">M72_09841</name>
</gene>
<name>A0A0M6WSW0_9FIRM</name>
<dbReference type="STRING" id="301302.ERS852420_02037"/>